<organism evidence="6 7">
    <name type="scientific">Planotetraspora thailandica</name>
    <dbReference type="NCBI Taxonomy" id="487172"/>
    <lineage>
        <taxon>Bacteria</taxon>
        <taxon>Bacillati</taxon>
        <taxon>Actinomycetota</taxon>
        <taxon>Actinomycetes</taxon>
        <taxon>Streptosporangiales</taxon>
        <taxon>Streptosporangiaceae</taxon>
        <taxon>Planotetraspora</taxon>
    </lineage>
</organism>
<dbReference type="GO" id="GO:0000976">
    <property type="term" value="F:transcription cis-regulatory region binding"/>
    <property type="evidence" value="ECO:0007669"/>
    <property type="project" value="TreeGrafter"/>
</dbReference>
<dbReference type="Pfam" id="PF13305">
    <property type="entry name" value="TetR_C_33"/>
    <property type="match status" value="1"/>
</dbReference>
<sequence>MEERRQAAGSGLRGRYRAQVRDEIKQVALNQLAEGGPQALSLNAVAKTLGVSGPALYRYFGSRDSLLTDLVVDAYHDLAAALEAAVAKEEAGPAERLLALGYAYRAWAVGEPHRYRLLFRAPLHGYDAHSDPLVQASRLAMGVAVDVLTGLGDSGESPASTATRATTLWARLHGLVSLEIEGNFASMGLDPTPLYDAEIGALIEEGRR</sequence>
<dbReference type="InterPro" id="IPR025996">
    <property type="entry name" value="MT1864/Rv1816-like_C"/>
</dbReference>
<dbReference type="PANTHER" id="PTHR30055">
    <property type="entry name" value="HTH-TYPE TRANSCRIPTIONAL REGULATOR RUTR"/>
    <property type="match status" value="1"/>
</dbReference>
<dbReference type="InterPro" id="IPR050109">
    <property type="entry name" value="HTH-type_TetR-like_transc_reg"/>
</dbReference>
<dbReference type="PANTHER" id="PTHR30055:SF243">
    <property type="entry name" value="HTH-TYPE TRANSCRIPTIONAL REGULATOR RV1816"/>
    <property type="match status" value="1"/>
</dbReference>
<gene>
    <name evidence="6" type="ORF">Pth03_55260</name>
</gene>
<dbReference type="GO" id="GO:0003700">
    <property type="term" value="F:DNA-binding transcription factor activity"/>
    <property type="evidence" value="ECO:0007669"/>
    <property type="project" value="TreeGrafter"/>
</dbReference>
<evidence type="ECO:0000256" key="1">
    <source>
        <dbReference type="ARBA" id="ARBA00023015"/>
    </source>
</evidence>
<name>A0A8J3V4B0_9ACTN</name>
<dbReference type="InterPro" id="IPR009057">
    <property type="entry name" value="Homeodomain-like_sf"/>
</dbReference>
<dbReference type="InterPro" id="IPR001647">
    <property type="entry name" value="HTH_TetR"/>
</dbReference>
<dbReference type="PROSITE" id="PS50977">
    <property type="entry name" value="HTH_TETR_2"/>
    <property type="match status" value="1"/>
</dbReference>
<dbReference type="SUPFAM" id="SSF46689">
    <property type="entry name" value="Homeodomain-like"/>
    <property type="match status" value="1"/>
</dbReference>
<dbReference type="Pfam" id="PF00440">
    <property type="entry name" value="TetR_N"/>
    <property type="match status" value="1"/>
</dbReference>
<dbReference type="Proteomes" id="UP000605992">
    <property type="component" value="Unassembled WGS sequence"/>
</dbReference>
<keyword evidence="1" id="KW-0805">Transcription regulation</keyword>
<accession>A0A8J3V4B0</accession>
<dbReference type="AlphaFoldDB" id="A0A8J3V4B0"/>
<feature type="domain" description="HTH tetR-type" evidence="5">
    <location>
        <begin position="18"/>
        <end position="78"/>
    </location>
</feature>
<keyword evidence="3" id="KW-0804">Transcription</keyword>
<keyword evidence="7" id="KW-1185">Reference proteome</keyword>
<evidence type="ECO:0000256" key="2">
    <source>
        <dbReference type="ARBA" id="ARBA00023125"/>
    </source>
</evidence>
<reference evidence="6" key="1">
    <citation type="submission" date="2021-01" db="EMBL/GenBank/DDBJ databases">
        <title>Whole genome shotgun sequence of Planotetraspora thailandica NBRC 104271.</title>
        <authorList>
            <person name="Komaki H."/>
            <person name="Tamura T."/>
        </authorList>
    </citation>
    <scope>NUCLEOTIDE SEQUENCE</scope>
    <source>
        <strain evidence="6">NBRC 104271</strain>
    </source>
</reference>
<dbReference type="SUPFAM" id="SSF48498">
    <property type="entry name" value="Tetracyclin repressor-like, C-terminal domain"/>
    <property type="match status" value="1"/>
</dbReference>
<keyword evidence="2 4" id="KW-0238">DNA-binding</keyword>
<comment type="caution">
    <text evidence="6">The sequence shown here is derived from an EMBL/GenBank/DDBJ whole genome shotgun (WGS) entry which is preliminary data.</text>
</comment>
<feature type="DNA-binding region" description="H-T-H motif" evidence="4">
    <location>
        <begin position="41"/>
        <end position="60"/>
    </location>
</feature>
<protein>
    <submittedName>
        <fullName evidence="6">TetR family transcriptional regulator</fullName>
    </submittedName>
</protein>
<dbReference type="InterPro" id="IPR036271">
    <property type="entry name" value="Tet_transcr_reg_TetR-rel_C_sf"/>
</dbReference>
<evidence type="ECO:0000313" key="6">
    <source>
        <dbReference type="EMBL" id="GII57137.1"/>
    </source>
</evidence>
<evidence type="ECO:0000259" key="5">
    <source>
        <dbReference type="PROSITE" id="PS50977"/>
    </source>
</evidence>
<dbReference type="EMBL" id="BOOR01000045">
    <property type="protein sequence ID" value="GII57137.1"/>
    <property type="molecule type" value="Genomic_DNA"/>
</dbReference>
<dbReference type="Gene3D" id="1.10.357.10">
    <property type="entry name" value="Tetracycline Repressor, domain 2"/>
    <property type="match status" value="1"/>
</dbReference>
<evidence type="ECO:0000256" key="3">
    <source>
        <dbReference type="ARBA" id="ARBA00023163"/>
    </source>
</evidence>
<evidence type="ECO:0000313" key="7">
    <source>
        <dbReference type="Proteomes" id="UP000605992"/>
    </source>
</evidence>
<proteinExistence type="predicted"/>
<evidence type="ECO:0000256" key="4">
    <source>
        <dbReference type="PROSITE-ProRule" id="PRU00335"/>
    </source>
</evidence>
<dbReference type="RefSeq" id="WP_203947267.1">
    <property type="nucleotide sequence ID" value="NZ_BOOR01000045.1"/>
</dbReference>